<dbReference type="GO" id="GO:0004180">
    <property type="term" value="F:carboxypeptidase activity"/>
    <property type="evidence" value="ECO:0007669"/>
    <property type="project" value="UniProtKB-KW"/>
</dbReference>
<gene>
    <name evidence="2" type="ORF">FD12_GL001751</name>
</gene>
<keyword evidence="3" id="KW-1185">Reference proteome</keyword>
<evidence type="ECO:0000313" key="3">
    <source>
        <dbReference type="Proteomes" id="UP000051977"/>
    </source>
</evidence>
<evidence type="ECO:0000313" key="2">
    <source>
        <dbReference type="EMBL" id="KRL17619.1"/>
    </source>
</evidence>
<feature type="signal peptide" evidence="1">
    <location>
        <begin position="1"/>
        <end position="19"/>
    </location>
</feature>
<keyword evidence="1" id="KW-0732">Signal</keyword>
<comment type="caution">
    <text evidence="2">The sequence shown here is derived from an EMBL/GenBank/DDBJ whole genome shotgun (WGS) entry which is preliminary data.</text>
</comment>
<name>A0ABR5PEV8_9LACO</name>
<keyword evidence="2" id="KW-0645">Protease</keyword>
<proteinExistence type="predicted"/>
<keyword evidence="2" id="KW-0121">Carboxypeptidase</keyword>
<dbReference type="Proteomes" id="UP000051977">
    <property type="component" value="Unassembled WGS sequence"/>
</dbReference>
<reference evidence="2 3" key="1">
    <citation type="journal article" date="2015" name="Genome Announc.">
        <title>Expanding the biotechnology potential of lactobacilli through comparative genomics of 213 strains and associated genera.</title>
        <authorList>
            <person name="Sun Z."/>
            <person name="Harris H.M."/>
            <person name="McCann A."/>
            <person name="Guo C."/>
            <person name="Argimon S."/>
            <person name="Zhang W."/>
            <person name="Yang X."/>
            <person name="Jeffery I.B."/>
            <person name="Cooney J.C."/>
            <person name="Kagawa T.F."/>
            <person name="Liu W."/>
            <person name="Song Y."/>
            <person name="Salvetti E."/>
            <person name="Wrobel A."/>
            <person name="Rasinkangas P."/>
            <person name="Parkhill J."/>
            <person name="Rea M.C."/>
            <person name="O'Sullivan O."/>
            <person name="Ritari J."/>
            <person name="Douillard F.P."/>
            <person name="Paul Ross R."/>
            <person name="Yang R."/>
            <person name="Briner A.E."/>
            <person name="Felis G.E."/>
            <person name="de Vos W.M."/>
            <person name="Barrangou R."/>
            <person name="Klaenhammer T.R."/>
            <person name="Caufield P.W."/>
            <person name="Cui Y."/>
            <person name="Zhang H."/>
            <person name="O'Toole P.W."/>
        </authorList>
    </citation>
    <scope>NUCLEOTIDE SEQUENCE [LARGE SCALE GENOMIC DNA]</scope>
    <source>
        <strain evidence="2 3">DSM 19907</strain>
    </source>
</reference>
<protein>
    <submittedName>
        <fullName evidence="2">D-alanyl-D-alanine carboxypeptidase</fullName>
    </submittedName>
</protein>
<evidence type="ECO:0000256" key="1">
    <source>
        <dbReference type="SAM" id="SignalP"/>
    </source>
</evidence>
<dbReference type="EMBL" id="AZEI01000022">
    <property type="protein sequence ID" value="KRL17619.1"/>
    <property type="molecule type" value="Genomic_DNA"/>
</dbReference>
<feature type="chain" id="PRO_5046461236" evidence="1">
    <location>
        <begin position="20"/>
        <end position="284"/>
    </location>
</feature>
<sequence length="284" mass="32138">MLNKLKLTLILLGTIFGFAIMTNGATEASKIPANYTFDYQKAQVGSVPYKAKLLNKSAYLWNYSHTKRLHNIKNYPNSNWYVFYAQVKNYNGKRAVYYYVGASSNFKIKGWVWSGYLTRLLAKSPTDFSSESVFTHYVKTDRSQRLARAILKLFPNAKLKLDLSQVAVTGFNNKPSFDPNYTNYVDVDGMKPAGASQNSDNIMWYLSKTAGKPITPRINHVKSILNDNGYTDEKRQIMNNYSIGISSFDGAQDSPSSYFTTPYPSEQLDDSQNNGTLIYLATEK</sequence>
<accession>A0ABR5PEV8</accession>
<keyword evidence="2" id="KW-0378">Hydrolase</keyword>
<organism evidence="2 3">
    <name type="scientific">Lentilactobacillus rapi DSM 19907 = JCM 15042</name>
    <dbReference type="NCBI Taxonomy" id="1423795"/>
    <lineage>
        <taxon>Bacteria</taxon>
        <taxon>Bacillati</taxon>
        <taxon>Bacillota</taxon>
        <taxon>Bacilli</taxon>
        <taxon>Lactobacillales</taxon>
        <taxon>Lactobacillaceae</taxon>
        <taxon>Lentilactobacillus</taxon>
    </lineage>
</organism>